<protein>
    <submittedName>
        <fullName evidence="2">Uncharacterized protein</fullName>
    </submittedName>
</protein>
<dbReference type="Proteomes" id="UP000582231">
    <property type="component" value="Unassembled WGS sequence"/>
</dbReference>
<proteinExistence type="predicted"/>
<reference evidence="2 3" key="1">
    <citation type="submission" date="2020-07" db="EMBL/GenBank/DDBJ databases">
        <title>Sequencing the genomes of 1000 actinobacteria strains.</title>
        <authorList>
            <person name="Klenk H.-P."/>
        </authorList>
    </citation>
    <scope>NUCLEOTIDE SEQUENCE [LARGE SCALE GENOMIC DNA]</scope>
    <source>
        <strain evidence="2 3">DSM 19082</strain>
    </source>
</reference>
<comment type="caution">
    <text evidence="2">The sequence shown here is derived from an EMBL/GenBank/DDBJ whole genome shotgun (WGS) entry which is preliminary data.</text>
</comment>
<sequence>MRVETYQNNGDSRNTTQENKLRLTKAQIIELQANGLVAAPDEWFYHPSGSFALAPYVFPGTGRRGKPRPRVTLAPVLTDRDD</sequence>
<organism evidence="2 3">
    <name type="scientific">Nocardioides kongjuensis</name>
    <dbReference type="NCBI Taxonomy" id="349522"/>
    <lineage>
        <taxon>Bacteria</taxon>
        <taxon>Bacillati</taxon>
        <taxon>Actinomycetota</taxon>
        <taxon>Actinomycetes</taxon>
        <taxon>Propionibacteriales</taxon>
        <taxon>Nocardioidaceae</taxon>
        <taxon>Nocardioides</taxon>
    </lineage>
</organism>
<gene>
    <name evidence="2" type="ORF">BJ958_002789</name>
</gene>
<feature type="region of interest" description="Disordered" evidence="1">
    <location>
        <begin position="62"/>
        <end position="82"/>
    </location>
</feature>
<name>A0A852R8M3_9ACTN</name>
<dbReference type="AlphaFoldDB" id="A0A852R8M3"/>
<evidence type="ECO:0000313" key="3">
    <source>
        <dbReference type="Proteomes" id="UP000582231"/>
    </source>
</evidence>
<keyword evidence="3" id="KW-1185">Reference proteome</keyword>
<accession>A0A852R8M3</accession>
<evidence type="ECO:0000313" key="2">
    <source>
        <dbReference type="EMBL" id="NYD31243.1"/>
    </source>
</evidence>
<dbReference type="RefSeq" id="WP_179727388.1">
    <property type="nucleotide sequence ID" value="NZ_BAABEF010000001.1"/>
</dbReference>
<evidence type="ECO:0000256" key="1">
    <source>
        <dbReference type="SAM" id="MobiDB-lite"/>
    </source>
</evidence>
<dbReference type="EMBL" id="JACCBF010000001">
    <property type="protein sequence ID" value="NYD31243.1"/>
    <property type="molecule type" value="Genomic_DNA"/>
</dbReference>